<dbReference type="GO" id="GO:0016477">
    <property type="term" value="P:cell migration"/>
    <property type="evidence" value="ECO:0007669"/>
    <property type="project" value="TreeGrafter"/>
</dbReference>
<feature type="domain" description="Laminin G" evidence="20">
    <location>
        <begin position="2348"/>
        <end position="2510"/>
    </location>
</feature>
<evidence type="ECO:0000256" key="15">
    <source>
        <dbReference type="PROSITE-ProRule" id="PRU00076"/>
    </source>
</evidence>
<protein>
    <submittedName>
        <fullName evidence="23">Si:ch211-186j3.6</fullName>
    </submittedName>
</protein>
<dbReference type="GO" id="GO:0002009">
    <property type="term" value="P:morphogenesis of an epithelium"/>
    <property type="evidence" value="ECO:0007669"/>
    <property type="project" value="UniProtKB-ARBA"/>
</dbReference>
<evidence type="ECO:0000313" key="23">
    <source>
        <dbReference type="Ensembl" id="ENSHBUP00000018725.1"/>
    </source>
</evidence>
<reference evidence="23" key="1">
    <citation type="submission" date="2025-08" db="UniProtKB">
        <authorList>
            <consortium name="Ensembl"/>
        </authorList>
    </citation>
    <scope>IDENTIFICATION</scope>
</reference>
<sequence length="2795" mass="307349">MQRKLIFLPVISELHLESRSLCGCVQFAASGGLVMIWVVVLPFFISCAFGNRTVEQVPFFHGHVFENSSPGCRVNGLSVPLKRLNSQRLCGAGEPSSAAAHLKLLGEGSENFRVFAHHKRGHILLKTSRVLDREERAEYALGLGLCCGQCAGLSREEEDILDDATALNGSFYVVPKTGDILLVDSILGLDEPIKFEVFARDRGWPPRTSQGITVEINPRSVLESDSPVLINVSEDAGIGSVVMNLNPVRFQSATFELVEPDVESSPVSVSRDTGDIIITRKLDRETEPLVEITVRVQDKRGGVHPGQVTSLSQEWSMVPAPYLAVVSPDASAGSLVYKLFAEDGDEGNNGEVEYFLSDGGDGRFEVDRKTGQVRTTGLPLQRDREYLLTVVAADRLGSRSAPAVISVVAGPRPPQFTNASFTIAIPENTPEGQPFLATPAVSFQKKPISYSLLINPSSLFSISAETGEISLTRPIDYESDQHRYLLLVRASEGIESMSSAAEVRVVITDENDCVPEFLQSIYSKDGVPETVTTATSLLQVSANDCDSEENAELTYYTLSPDFTISPHGTIFPAGPLDYERPNHLYEFVVMAIDKGEVPRTGTTTVRIRMANVNDEAPEFSQHIYRTFVSEDAGPNTLVATVLAKDPDGDGITYKITTGNEEGNFVIDNQKGLIRLRSSPPPRLQGVEYVLNVTATDDNASGGPQALSSTAQVIVGVDDVNNNKPVFEKCQQYRESTSVLENQPAGTFVLQVHAVDADEGSNGRVTYGFMHKDSTVPAFSIHPETGVIVTARKFDRERQREYAVTVTATDQAADPLIGICQLNILILDQNDNSPKFENLRYEYFLREDTMIGTSFLRVAAHDDDFGTNAAITYSMSNEQPEYLRVNPLTGWVYVNQPISQRTYITRDIVATDGGNRSSSVELAVTITNVKNQPPQWEKDNYNVVIPENTVRDTPIVTIKATSPLGDPRVTYNLEDGMVPETNMPVRFYLTPNREDGSASILVAEPLDYETTKNFMLRVRAQNVAAVPLAAFTTVYVNVTDVNDNVPFFTSSIYEASVTEGAESGALVFQVSANDLDLGPNGKISYSLLEDRSGDHQYFRIDPELGFIYTQAVFDRETKSSYLLEVQSVDGWESARPGKHGQPNSDTAYVRIFISDVNDNKPEFAQASYEVDVDEDADVGFAILTVSANDGDEGGNAKLRYQITSGNTGGVFDVEPEVGTIFIAQPLDYEQNKRYKLHLLASDGKWEDYTTVTVNVVNKNDEAPVFTVNEYYGSVTEELDGSPVFVLQVTATDPDKDADQEALRYSLHGQGADSEFIIDEVTGKIYAQRTLDREERAVWRFVVLATDEGGEGLTGFTDVIINVWDINDNAPIFTCAPSCHGEVAENSAAGTSVMEMTATDLDDSAVGQNAVLSYRIVGSLDATNAELGGVPTFSEMFTINPTTGTITVGIGGLDREQVESYLLVVEARDGGGMAGTGTATILIKDVNDHAPRFTDHSCLARISENAEPNAEVLDLAAEDRDIGENAQLTFSVVSGDQEQKFYMVSHKQEQRGTLRLKKRLDYERHSEQRFNLTLKVEDLDFSSLLHCVVEVEDYNDHAPVFIPHFMSLAPLPEDIVVGTSVAHLVASDSDSGQNRDITYSLSEDSDPEGLFTIDQSGLLSVARPLDRERIPQHHLVVIATDHGVPALTGSATVQLPLLDVNDNGPEFEAAYSPIVFENVSGPQVVRLNQTSTLLQAVDHDSPENGPPFHFAVPPEYRYSNDFYLQDNLNGTATLTALRTFDRERQKEFLIPIIMSDSGSPAKTVTSTLTVTIGDQNDHAHVAGEKEIFINSHRGRMPTTVLGKVYSPDPDDWDNKTYVFEGHVPSYFILNKRTGFLIIKENAPPGTYQFQVRVSDGIWPDAVSTVTVHVRELRDDAIYNSGSLRLADITAKEFIELRGKQRSRYELLVDFLSEMLSVPPDDVNIFSLMDVKERMLDVRFAVHSGPSFLQPEKMHGYLAAHKQKLQSFLQVSVFQVRVDECPSSECGGTGGCSNTLNVRDTPTVVDCGTMSLVSVTVESTAVCSCPGREQSHQPCATYPRNPCYNGGVCVDTQHGYRCQCPAQFEGPECQQNKHSFHGNGYAWFPPMMPCFESHVSLEFITDVADGLVLYSGPLAQLQAWDHEDFMAIELIDGTPTLKINHGSGTVVLQLPGNVNVADRRWHRLDVRSNSKVGLRFTLDRCSGAAVKELVGSWLTSQDHSSCEVMGVTHLNMSQVLQLGGVNEDIPYIYPQLQHKHFTGCVRNLIVDSKLYDLGSPADSQSSSPGCLTTDSSCVNMGYPSCGHRGRCHGEWGSFSCQCIPGYTGHQCEEEVPEYSFDGHSHVRYQLASPLPARRTWIQVLVRTRKHSSVLFSLISKEQSEYLRLEVSGLLCVFYNLGDGDYNLTLPTYRLDNGEWHEVFLDRHDNEMTLRMDGGGGQREVSGLQGRSREIIIDPTVVMLGNTFPSGINKSFQGRCQPRDGVSQVSVQGLSVGCSSDSCKRNQCSPPFTCVDLWRVHECRCPPGHMISVNGTKKSCVYTLCAMRPCHRGTCVAQSPSKFTCHCPEGYRGHRCETTLAIYREDVGLSFSSLFAICICFMALLGKSWLKEGVYHVSAHHDGWEDIRENVLNYDEEGGGEEDQNAYDMAELQKSLQPSPAQSVLRRDVPPTRLPAQGQARPSQLARRSLSFSSQDLARYLCEIIRDADQHPDTGPFDSLQVFSTEGGGSPAGSLSSFSSAGLDGGSSGEGGVEARREETLGEWGPRFEKLRALYERAEASDL</sequence>
<dbReference type="InterPro" id="IPR002126">
    <property type="entry name" value="Cadherin-like_dom"/>
</dbReference>
<feature type="domain" description="Cadherin" evidence="22">
    <location>
        <begin position="1163"/>
        <end position="1264"/>
    </location>
</feature>
<evidence type="ECO:0000256" key="8">
    <source>
        <dbReference type="ARBA" id="ARBA00022837"/>
    </source>
</evidence>
<dbReference type="FunFam" id="2.60.40.60:FF:000196">
    <property type="entry name" value="Si:dkey-22o22.2"/>
    <property type="match status" value="1"/>
</dbReference>
<dbReference type="FunFam" id="2.60.120.200:FF:000040">
    <property type="entry name" value="neural-cadherin isoform X1"/>
    <property type="match status" value="1"/>
</dbReference>
<dbReference type="SUPFAM" id="SSF49899">
    <property type="entry name" value="Concanavalin A-like lectins/glucanases"/>
    <property type="match status" value="2"/>
</dbReference>
<reference evidence="23" key="2">
    <citation type="submission" date="2025-09" db="UniProtKB">
        <authorList>
            <consortium name="Ensembl"/>
        </authorList>
    </citation>
    <scope>IDENTIFICATION</scope>
</reference>
<dbReference type="PROSITE" id="PS00010">
    <property type="entry name" value="ASX_HYDROXYL"/>
    <property type="match status" value="1"/>
</dbReference>
<feature type="domain" description="EGF-like" evidence="21">
    <location>
        <begin position="2553"/>
        <end position="2589"/>
    </location>
</feature>
<accession>A0A3Q2W2Q6</accession>
<dbReference type="PANTHER" id="PTHR24027:SF432">
    <property type="entry name" value="EGF-LIKE DOMAIN-CONTAINING PROTEIN"/>
    <property type="match status" value="1"/>
</dbReference>
<feature type="domain" description="Cadherin" evidence="22">
    <location>
        <begin position="417"/>
        <end position="517"/>
    </location>
</feature>
<dbReference type="FunFam" id="2.10.25.10:FF:000765">
    <property type="entry name" value="neural-cadherin-like isoform X2"/>
    <property type="match status" value="1"/>
</dbReference>
<dbReference type="InterPro" id="IPR015919">
    <property type="entry name" value="Cadherin-like_sf"/>
</dbReference>
<feature type="domain" description="Cadherin" evidence="22">
    <location>
        <begin position="730"/>
        <end position="835"/>
    </location>
</feature>
<dbReference type="InterPro" id="IPR056370">
    <property type="entry name" value="Shg-like_Ig-like"/>
</dbReference>
<feature type="disulfide bond" evidence="15">
    <location>
        <begin position="2097"/>
        <end position="2106"/>
    </location>
</feature>
<evidence type="ECO:0000256" key="7">
    <source>
        <dbReference type="ARBA" id="ARBA00022737"/>
    </source>
</evidence>
<keyword evidence="5" id="KW-0479">Metal-binding</keyword>
<dbReference type="PROSITE" id="PS00022">
    <property type="entry name" value="EGF_1"/>
    <property type="match status" value="3"/>
</dbReference>
<feature type="region of interest" description="Disordered" evidence="18">
    <location>
        <begin position="2723"/>
        <end position="2773"/>
    </location>
</feature>
<dbReference type="SMART" id="SM00282">
    <property type="entry name" value="LamG"/>
    <property type="match status" value="2"/>
</dbReference>
<feature type="domain" description="Cadherin" evidence="22">
    <location>
        <begin position="318"/>
        <end position="416"/>
    </location>
</feature>
<dbReference type="GO" id="GO:0007156">
    <property type="term" value="P:homophilic cell adhesion via plasma membrane adhesion molecules"/>
    <property type="evidence" value="ECO:0007669"/>
    <property type="project" value="InterPro"/>
</dbReference>
<feature type="domain" description="Cadherin" evidence="22">
    <location>
        <begin position="936"/>
        <end position="1047"/>
    </location>
</feature>
<dbReference type="GO" id="GO:0045296">
    <property type="term" value="F:cadherin binding"/>
    <property type="evidence" value="ECO:0007669"/>
    <property type="project" value="TreeGrafter"/>
</dbReference>
<dbReference type="GO" id="GO:0008013">
    <property type="term" value="F:beta-catenin binding"/>
    <property type="evidence" value="ECO:0007669"/>
    <property type="project" value="TreeGrafter"/>
</dbReference>
<feature type="compositionally biased region" description="Gly residues" evidence="18">
    <location>
        <begin position="2755"/>
        <end position="2764"/>
    </location>
</feature>
<dbReference type="Gene3D" id="2.60.40.60">
    <property type="entry name" value="Cadherins"/>
    <property type="match status" value="15"/>
</dbReference>
<dbReference type="SUPFAM" id="SSF57196">
    <property type="entry name" value="EGF/Laminin"/>
    <property type="match status" value="1"/>
</dbReference>
<evidence type="ECO:0000256" key="19">
    <source>
        <dbReference type="SAM" id="Phobius"/>
    </source>
</evidence>
<keyword evidence="7" id="KW-0677">Repeat</keyword>
<dbReference type="FunFam" id="2.60.40.60:FF:000230">
    <property type="entry name" value="Si:dkey-22o22.2"/>
    <property type="match status" value="1"/>
</dbReference>
<dbReference type="FunFam" id="2.60.40.60:FF:000232">
    <property type="entry name" value="Neural-cadherin"/>
    <property type="match status" value="1"/>
</dbReference>
<dbReference type="Pfam" id="PF01049">
    <property type="entry name" value="CADH_Y-type_LIR"/>
    <property type="match status" value="1"/>
</dbReference>
<dbReference type="FunFam" id="2.60.40.60:FF:000024">
    <property type="entry name" value="FAT atypical cadherin 3"/>
    <property type="match status" value="1"/>
</dbReference>
<dbReference type="FunFam" id="2.60.40.60:FF:000234">
    <property type="entry name" value="Si:dkey-22o22.2"/>
    <property type="match status" value="1"/>
</dbReference>
<evidence type="ECO:0000256" key="14">
    <source>
        <dbReference type="PROSITE-ProRule" id="PRU00043"/>
    </source>
</evidence>
<evidence type="ECO:0000259" key="20">
    <source>
        <dbReference type="PROSITE" id="PS50025"/>
    </source>
</evidence>
<evidence type="ECO:0000256" key="10">
    <source>
        <dbReference type="ARBA" id="ARBA00022989"/>
    </source>
</evidence>
<dbReference type="SMART" id="SM00181">
    <property type="entry name" value="EGF"/>
    <property type="match status" value="4"/>
</dbReference>
<feature type="transmembrane region" description="Helical" evidence="19">
    <location>
        <begin position="21"/>
        <end position="45"/>
    </location>
</feature>
<dbReference type="GO" id="GO:0016342">
    <property type="term" value="C:catenin complex"/>
    <property type="evidence" value="ECO:0007669"/>
    <property type="project" value="TreeGrafter"/>
</dbReference>
<dbReference type="PROSITE" id="PS01186">
    <property type="entry name" value="EGF_2"/>
    <property type="match status" value="2"/>
</dbReference>
<evidence type="ECO:0000256" key="1">
    <source>
        <dbReference type="ARBA" id="ARBA00004251"/>
    </source>
</evidence>
<dbReference type="Pfam" id="PF24811">
    <property type="entry name" value="Ig_Shg"/>
    <property type="match status" value="1"/>
</dbReference>
<dbReference type="FunFam" id="2.10.25.10:FF:000562">
    <property type="entry name" value="Neural-cadherin"/>
    <property type="match status" value="1"/>
</dbReference>
<evidence type="ECO:0000256" key="4">
    <source>
        <dbReference type="ARBA" id="ARBA00022692"/>
    </source>
</evidence>
<evidence type="ECO:0000313" key="24">
    <source>
        <dbReference type="Proteomes" id="UP000264840"/>
    </source>
</evidence>
<dbReference type="Pfam" id="PF00008">
    <property type="entry name" value="EGF"/>
    <property type="match status" value="1"/>
</dbReference>
<dbReference type="GeneTree" id="ENSGT00940000164020"/>
<dbReference type="PROSITE" id="PS50268">
    <property type="entry name" value="CADHERIN_2"/>
    <property type="match status" value="15"/>
</dbReference>
<evidence type="ECO:0000256" key="12">
    <source>
        <dbReference type="ARBA" id="ARBA00023157"/>
    </source>
</evidence>
<dbReference type="InterPro" id="IPR001791">
    <property type="entry name" value="Laminin_G"/>
</dbReference>
<evidence type="ECO:0000256" key="3">
    <source>
        <dbReference type="ARBA" id="ARBA00022536"/>
    </source>
</evidence>
<keyword evidence="4 16" id="KW-0812">Transmembrane</keyword>
<dbReference type="Pfam" id="PF00028">
    <property type="entry name" value="Cadherin"/>
    <property type="match status" value="12"/>
</dbReference>
<dbReference type="CDD" id="cd11304">
    <property type="entry name" value="Cadherin_repeat"/>
    <property type="match status" value="15"/>
</dbReference>
<dbReference type="PROSITE" id="PS00232">
    <property type="entry name" value="CADHERIN_1"/>
    <property type="match status" value="6"/>
</dbReference>
<evidence type="ECO:0000256" key="18">
    <source>
        <dbReference type="SAM" id="MobiDB-lite"/>
    </source>
</evidence>
<dbReference type="PROSITE" id="PS50026">
    <property type="entry name" value="EGF_3"/>
    <property type="match status" value="3"/>
</dbReference>
<keyword evidence="11 19" id="KW-0472">Membrane</keyword>
<dbReference type="FunFam" id="2.60.40.60:FF:000022">
    <property type="entry name" value="Cadherin 2"/>
    <property type="match status" value="1"/>
</dbReference>
<dbReference type="Pfam" id="PF02210">
    <property type="entry name" value="Laminin_G_2"/>
    <property type="match status" value="2"/>
</dbReference>
<dbReference type="SMART" id="SM00179">
    <property type="entry name" value="EGF_CA"/>
    <property type="match status" value="4"/>
</dbReference>
<feature type="domain" description="Cadherin" evidence="22">
    <location>
        <begin position="1380"/>
        <end position="1491"/>
    </location>
</feature>
<feature type="domain" description="EGF-like" evidence="21">
    <location>
        <begin position="2306"/>
        <end position="2345"/>
    </location>
</feature>
<feature type="domain" description="Cadherin" evidence="22">
    <location>
        <begin position="1705"/>
        <end position="1826"/>
    </location>
</feature>
<feature type="compositionally biased region" description="Low complexity" evidence="18">
    <location>
        <begin position="2744"/>
        <end position="2754"/>
    </location>
</feature>
<feature type="disulfide bond" evidence="15">
    <location>
        <begin position="2557"/>
        <end position="2567"/>
    </location>
</feature>
<keyword evidence="10 19" id="KW-1133">Transmembrane helix</keyword>
<feature type="domain" description="Cadherin" evidence="22">
    <location>
        <begin position="836"/>
        <end position="935"/>
    </location>
</feature>
<dbReference type="InterPro" id="IPR000233">
    <property type="entry name" value="Cadherin_Y-type_LIR"/>
</dbReference>
<dbReference type="FunFam" id="2.60.40.60:FF:000299">
    <property type="entry name" value="Predicted protein"/>
    <property type="match status" value="1"/>
</dbReference>
<evidence type="ECO:0000256" key="16">
    <source>
        <dbReference type="RuleBase" id="RU003318"/>
    </source>
</evidence>
<organism evidence="23 24">
    <name type="scientific">Haplochromis burtoni</name>
    <name type="common">Burton's mouthbrooder</name>
    <name type="synonym">Chromis burtoni</name>
    <dbReference type="NCBI Taxonomy" id="8153"/>
    <lineage>
        <taxon>Eukaryota</taxon>
        <taxon>Metazoa</taxon>
        <taxon>Chordata</taxon>
        <taxon>Craniata</taxon>
        <taxon>Vertebrata</taxon>
        <taxon>Euteleostomi</taxon>
        <taxon>Actinopterygii</taxon>
        <taxon>Neopterygii</taxon>
        <taxon>Teleostei</taxon>
        <taxon>Neoteleostei</taxon>
        <taxon>Acanthomorphata</taxon>
        <taxon>Ovalentaria</taxon>
        <taxon>Cichlomorphae</taxon>
        <taxon>Cichliformes</taxon>
        <taxon>Cichlidae</taxon>
        <taxon>African cichlids</taxon>
        <taxon>Pseudocrenilabrinae</taxon>
        <taxon>Haplochromini</taxon>
        <taxon>Haplochromis</taxon>
    </lineage>
</organism>
<keyword evidence="8 14" id="KW-0106">Calcium</keyword>
<dbReference type="InterPro" id="IPR000152">
    <property type="entry name" value="EGF-type_Asp/Asn_hydroxyl_site"/>
</dbReference>
<dbReference type="FunFam" id="2.60.40.60:FF:000033">
    <property type="entry name" value="FAT atypical cadherin 1"/>
    <property type="match status" value="1"/>
</dbReference>
<dbReference type="InterPro" id="IPR001881">
    <property type="entry name" value="EGF-like_Ca-bd_dom"/>
</dbReference>
<feature type="domain" description="EGF-like" evidence="21">
    <location>
        <begin position="2068"/>
        <end position="2107"/>
    </location>
</feature>
<feature type="domain" description="Cadherin" evidence="22">
    <location>
        <begin position="1048"/>
        <end position="1162"/>
    </location>
</feature>
<dbReference type="FunFam" id="2.60.40.60:FF:000136">
    <property type="entry name" value="Neural-cadherin"/>
    <property type="match status" value="1"/>
</dbReference>
<feature type="domain" description="Cadherin" evidence="22">
    <location>
        <begin position="620"/>
        <end position="726"/>
    </location>
</feature>
<evidence type="ECO:0000256" key="2">
    <source>
        <dbReference type="ARBA" id="ARBA00022475"/>
    </source>
</evidence>
<dbReference type="FunFam" id="2.60.40.60:FF:000035">
    <property type="entry name" value="Protocadherin Fat 3"/>
    <property type="match status" value="1"/>
</dbReference>
<dbReference type="SUPFAM" id="SSF49313">
    <property type="entry name" value="Cadherin-like"/>
    <property type="match status" value="16"/>
</dbReference>
<feature type="domain" description="Cadherin" evidence="22">
    <location>
        <begin position="224"/>
        <end position="298"/>
    </location>
</feature>
<comment type="caution">
    <text evidence="15">Lacks conserved residue(s) required for the propagation of feature annotation.</text>
</comment>
<dbReference type="STRING" id="8153.ENSHBUP00000018725"/>
<dbReference type="PROSITE" id="PS50025">
    <property type="entry name" value="LAM_G_DOMAIN"/>
    <property type="match status" value="2"/>
</dbReference>
<name>A0A3Q2W2Q6_HAPBU</name>
<dbReference type="InterPro" id="IPR013320">
    <property type="entry name" value="ConA-like_dom_sf"/>
</dbReference>
<dbReference type="InterPro" id="IPR039808">
    <property type="entry name" value="Cadherin"/>
</dbReference>
<evidence type="ECO:0000256" key="11">
    <source>
        <dbReference type="ARBA" id="ARBA00023136"/>
    </source>
</evidence>
<dbReference type="FunFam" id="2.60.40.60:FF:000125">
    <property type="entry name" value="Neural-cadherin"/>
    <property type="match status" value="1"/>
</dbReference>
<evidence type="ECO:0000256" key="5">
    <source>
        <dbReference type="ARBA" id="ARBA00022723"/>
    </source>
</evidence>
<feature type="disulfide bond" evidence="15">
    <location>
        <begin position="2579"/>
        <end position="2588"/>
    </location>
</feature>
<dbReference type="Gene3D" id="4.10.900.10">
    <property type="entry name" value="TCF3-CBD (Catenin binding domain)"/>
    <property type="match status" value="1"/>
</dbReference>
<evidence type="ECO:0000259" key="21">
    <source>
        <dbReference type="PROSITE" id="PS50026"/>
    </source>
</evidence>
<feature type="disulfide bond" evidence="15">
    <location>
        <begin position="2335"/>
        <end position="2344"/>
    </location>
</feature>
<keyword evidence="6" id="KW-0732">Signal</keyword>
<evidence type="ECO:0000259" key="22">
    <source>
        <dbReference type="PROSITE" id="PS50268"/>
    </source>
</evidence>
<keyword evidence="2" id="KW-1003">Cell membrane</keyword>
<evidence type="ECO:0000256" key="6">
    <source>
        <dbReference type="ARBA" id="ARBA00022729"/>
    </source>
</evidence>
<dbReference type="Gene3D" id="2.10.25.10">
    <property type="entry name" value="Laminin"/>
    <property type="match status" value="3"/>
</dbReference>
<dbReference type="FunFam" id="2.60.40.60:FF:000119">
    <property type="entry name" value="neural-cadherin isoform X1"/>
    <property type="match status" value="1"/>
</dbReference>
<dbReference type="PANTHER" id="PTHR24027">
    <property type="entry name" value="CADHERIN-23"/>
    <property type="match status" value="1"/>
</dbReference>
<dbReference type="GO" id="GO:0045216">
    <property type="term" value="P:cell-cell junction organization"/>
    <property type="evidence" value="ECO:0007669"/>
    <property type="project" value="UniProtKB-ARBA"/>
</dbReference>
<dbReference type="FunFam" id="2.60.40.60:FF:000157">
    <property type="entry name" value="Neural-cadherin"/>
    <property type="match status" value="1"/>
</dbReference>
<evidence type="ECO:0000256" key="13">
    <source>
        <dbReference type="ARBA" id="ARBA00023180"/>
    </source>
</evidence>
<feature type="domain" description="Cadherin" evidence="22">
    <location>
        <begin position="1265"/>
        <end position="1371"/>
    </location>
</feature>
<dbReference type="Ensembl" id="ENSHBUT00000027881.1">
    <property type="protein sequence ID" value="ENSHBUP00000018725.1"/>
    <property type="gene ID" value="ENSHBUG00000021000.1"/>
</dbReference>
<feature type="domain" description="Cadherin" evidence="22">
    <location>
        <begin position="527"/>
        <end position="619"/>
    </location>
</feature>
<keyword evidence="24" id="KW-1185">Reference proteome</keyword>
<keyword evidence="9 16" id="KW-0130">Cell adhesion</keyword>
<dbReference type="CDD" id="cd00110">
    <property type="entry name" value="LamG"/>
    <property type="match status" value="2"/>
</dbReference>
<dbReference type="PRINTS" id="PR00205">
    <property type="entry name" value="CADHERIN"/>
</dbReference>
<dbReference type="InterPro" id="IPR000742">
    <property type="entry name" value="EGF"/>
</dbReference>
<keyword evidence="3 15" id="KW-0245">EGF-like domain</keyword>
<dbReference type="InterPro" id="IPR020894">
    <property type="entry name" value="Cadherin_CS"/>
</dbReference>
<evidence type="ECO:0000256" key="17">
    <source>
        <dbReference type="RuleBase" id="RU004357"/>
    </source>
</evidence>
<keyword evidence="12 15" id="KW-1015">Disulfide bond</keyword>
<dbReference type="FunFam" id="4.10.900.10:FF:000007">
    <property type="entry name" value="Cadherin 22"/>
    <property type="match status" value="1"/>
</dbReference>
<dbReference type="Proteomes" id="UP000264840">
    <property type="component" value="Unplaced"/>
</dbReference>
<dbReference type="CDD" id="cd00054">
    <property type="entry name" value="EGF_CA"/>
    <property type="match status" value="3"/>
</dbReference>
<dbReference type="Gene3D" id="2.60.120.200">
    <property type="match status" value="2"/>
</dbReference>
<feature type="domain" description="Cadherin" evidence="22">
    <location>
        <begin position="1609"/>
        <end position="1705"/>
    </location>
</feature>
<dbReference type="GO" id="GO:0005509">
    <property type="term" value="F:calcium ion binding"/>
    <property type="evidence" value="ECO:0007669"/>
    <property type="project" value="UniProtKB-UniRule"/>
</dbReference>
<dbReference type="SMART" id="SM00112">
    <property type="entry name" value="CA"/>
    <property type="match status" value="14"/>
</dbReference>
<dbReference type="InterPro" id="IPR027397">
    <property type="entry name" value="Catenin-bd_sf"/>
</dbReference>
<comment type="function">
    <text evidence="17">Cadherins are calcium-dependent cell adhesion proteins.</text>
</comment>
<evidence type="ECO:0000256" key="9">
    <source>
        <dbReference type="ARBA" id="ARBA00022889"/>
    </source>
</evidence>
<keyword evidence="13" id="KW-0325">Glycoprotein</keyword>
<comment type="subcellular location">
    <subcellularLocation>
        <location evidence="1 16">Cell membrane</location>
        <topology evidence="1 16">Single-pass type I membrane protein</topology>
    </subcellularLocation>
</comment>
<proteinExistence type="predicted"/>
<feature type="domain" description="Laminin G" evidence="20">
    <location>
        <begin position="2108"/>
        <end position="2303"/>
    </location>
</feature>
<feature type="domain" description="Cadherin" evidence="22">
    <location>
        <begin position="1492"/>
        <end position="1599"/>
    </location>
</feature>